<name>C1GCE7_PARBD</name>
<dbReference type="InParanoid" id="C1GCE7"/>
<dbReference type="EMBL" id="KN275961">
    <property type="protein sequence ID" value="EEH48590.2"/>
    <property type="molecule type" value="Genomic_DNA"/>
</dbReference>
<reference evidence="1 2" key="1">
    <citation type="journal article" date="2011" name="PLoS Genet.">
        <title>Comparative genomic analysis of human fungal pathogens causing paracoccidioidomycosis.</title>
        <authorList>
            <person name="Desjardins C.A."/>
            <person name="Champion M.D."/>
            <person name="Holder J.W."/>
            <person name="Muszewska A."/>
            <person name="Goldberg J."/>
            <person name="Bailao A.M."/>
            <person name="Brigido M.M."/>
            <person name="Ferreira M.E."/>
            <person name="Garcia A.M."/>
            <person name="Grynberg M."/>
            <person name="Gujja S."/>
            <person name="Heiman D.I."/>
            <person name="Henn M.R."/>
            <person name="Kodira C.D."/>
            <person name="Leon-Narvaez H."/>
            <person name="Longo L.V."/>
            <person name="Ma L.J."/>
            <person name="Malavazi I."/>
            <person name="Matsuo A.L."/>
            <person name="Morais F.V."/>
            <person name="Pereira M."/>
            <person name="Rodriguez-Brito S."/>
            <person name="Sakthikumar S."/>
            <person name="Salem-Izacc S.M."/>
            <person name="Sykes S.M."/>
            <person name="Teixeira M.M."/>
            <person name="Vallejo M.C."/>
            <person name="Walter M.E."/>
            <person name="Yandava C."/>
            <person name="Young S."/>
            <person name="Zeng Q."/>
            <person name="Zucker J."/>
            <person name="Felipe M.S."/>
            <person name="Goldman G.H."/>
            <person name="Haas B.J."/>
            <person name="McEwen J.G."/>
            <person name="Nino-Vega G."/>
            <person name="Puccia R."/>
            <person name="San-Blas G."/>
            <person name="Soares C.M."/>
            <person name="Birren B.W."/>
            <person name="Cuomo C.A."/>
        </authorList>
    </citation>
    <scope>NUCLEOTIDE SEQUENCE [LARGE SCALE GENOMIC DNA]</scope>
    <source>
        <strain evidence="1 2">Pb18</strain>
    </source>
</reference>
<protein>
    <submittedName>
        <fullName evidence="1">Uncharacterized protein</fullName>
    </submittedName>
</protein>
<dbReference type="Proteomes" id="UP000001628">
    <property type="component" value="Unassembled WGS sequence"/>
</dbReference>
<dbReference type="VEuPathDB" id="FungiDB:PADG_04669"/>
<dbReference type="eggNOG" id="ENOG502RN0T">
    <property type="taxonomic scope" value="Eukaryota"/>
</dbReference>
<dbReference type="GeneID" id="22583734"/>
<gene>
    <name evidence="1" type="ORF">PADG_04669</name>
</gene>
<accession>C1GCE7</accession>
<keyword evidence="2" id="KW-1185">Reference proteome</keyword>
<proteinExistence type="predicted"/>
<dbReference type="KEGG" id="pbn:PADG_04669"/>
<evidence type="ECO:0000313" key="2">
    <source>
        <dbReference type="Proteomes" id="UP000001628"/>
    </source>
</evidence>
<dbReference type="HOGENOM" id="CLU_1759380_0_0_1"/>
<dbReference type="AlphaFoldDB" id="C1GCE7"/>
<evidence type="ECO:0000313" key="1">
    <source>
        <dbReference type="EMBL" id="EEH48590.2"/>
    </source>
</evidence>
<organism evidence="1 2">
    <name type="scientific">Paracoccidioides brasiliensis (strain Pb18)</name>
    <dbReference type="NCBI Taxonomy" id="502780"/>
    <lineage>
        <taxon>Eukaryota</taxon>
        <taxon>Fungi</taxon>
        <taxon>Dikarya</taxon>
        <taxon>Ascomycota</taxon>
        <taxon>Pezizomycotina</taxon>
        <taxon>Eurotiomycetes</taxon>
        <taxon>Eurotiomycetidae</taxon>
        <taxon>Onygenales</taxon>
        <taxon>Ajellomycetaceae</taxon>
        <taxon>Paracoccidioides</taxon>
    </lineage>
</organism>
<sequence length="148" mass="16579">MPPTNNAQTVAGAGDTDPLVRADDQITFVSFSSTIQSNLGVQDIRERSPSACRKSRQMNKNVVEPWSAIYSRPTATSKHIEAQDARVTCSCSRLDGDMDEDSREMRWEHFSNVTTYIITYIQCGGYANSVRMWMRIDSAGRSESFTIV</sequence>
<dbReference type="RefSeq" id="XP_010760094.1">
    <property type="nucleotide sequence ID" value="XM_010761792.1"/>
</dbReference>